<feature type="compositionally biased region" description="Polar residues" evidence="1">
    <location>
        <begin position="1"/>
        <end position="22"/>
    </location>
</feature>
<evidence type="ECO:0000313" key="2">
    <source>
        <dbReference type="EMBL" id="MBD2776867.1"/>
    </source>
</evidence>
<dbReference type="NCBIfam" id="TIGR05002">
    <property type="entry name" value="NxxGxxAF_repeat"/>
    <property type="match status" value="3"/>
</dbReference>
<gene>
    <name evidence="2" type="ORF">ICL16_33665</name>
</gene>
<dbReference type="EMBL" id="JACXAE010000099">
    <property type="protein sequence ID" value="MBD2776867.1"/>
    <property type="molecule type" value="Genomic_DNA"/>
</dbReference>
<dbReference type="InterPro" id="IPR055876">
    <property type="entry name" value="DUF7453"/>
</dbReference>
<sequence length="852" mass="90511">MKTLSNNSVKNDQIHNHTTVSCPPNYASKRTKKSLRWMSRLSQGLAIAMSLSLLAASKAFAGNFSFTKIADSNDFSQIFPNVAINDSGTVVFYATPNTGSQGIYTNSNGIITELLNTNQLLVSIIRPNNYTYAFDTDRVDINNNDTVAFRLVGSQWDLVIATISNSTVKTVATGFAGRDSNIVTNFDLNDLEEVAYLRLSTPFLSPFESQRLLINRANQTFTLASACRGNSLCGGSVIPFVTLLNIGTFKINNQGQVTFSASSVGSSSSVFTVSNSSPVTLIEPNASLLDVNDNGDILFLKGTNFIRLLKSASDEVSTIVDTSGSFSQLGNAAINNQGNIAFTATVSNTGEKGIFTGADPVADKVIATGDTLFGSTVISLNFLPQGLNNNGQIAFYALLGNGTRGIYRAEPVPGVEIPQQKPLPSVENAFSLSKIVDTNTPIIKALGNELSLNLLNFDGDNVFFGVIGFINFGALSGEQQGIYKVSNGEFKTIVNQNTTVNQDKNTLIPGVTGNFFRLNDFAVNGNNVVFRNTNGQGNIYISREGVLEVIADANTPIPGGTGNFSFFGSVVLNENNLVFIGSGASGQRGIYLLRDGTLQVIADTNTLIPGGVGNFSSFSSVGLNKNNLVFTASGASGQQGIYKISGDGVVQLIADTNTSIPNGTGNFISFSNFVVDENNVVFTARGTNQQQGIYKISGDGVLQVIADKNTAIPGGTGNFINFSNLFLTTNGRNVIFITTSSTNQPNGIYISRDGLLQVLVDKNTNIPGTNSKFSGIGNTVIDGDNVAFLGDFGIYALIGDRLLKVADLDSKIDGKRISALSDLRLSGNSVVFSAILSDGTRTILRADLITNK</sequence>
<evidence type="ECO:0000256" key="1">
    <source>
        <dbReference type="SAM" id="MobiDB-lite"/>
    </source>
</evidence>
<protein>
    <submittedName>
        <fullName evidence="2">Uncharacterized protein</fullName>
    </submittedName>
</protein>
<reference evidence="2" key="1">
    <citation type="submission" date="2020-09" db="EMBL/GenBank/DDBJ databases">
        <title>Iningainema tapete sp. nov. (Scytonemataceae, Cyanobacteria) from greenhouses in central Florida (USA) produces two types of nodularin with biosynthetic potential for microcystin-LR and anabaenopeptins.</title>
        <authorList>
            <person name="Berthold D.E."/>
            <person name="Lefler F.W."/>
            <person name="Huang I.-S."/>
            <person name="Abdulla H."/>
            <person name="Zimba P.V."/>
            <person name="Laughinghouse H.D. IV."/>
        </authorList>
    </citation>
    <scope>NUCLEOTIDE SEQUENCE</scope>
    <source>
        <strain evidence="2">BLCCT55</strain>
    </source>
</reference>
<comment type="caution">
    <text evidence="2">The sequence shown here is derived from an EMBL/GenBank/DDBJ whole genome shotgun (WGS) entry which is preliminary data.</text>
</comment>
<dbReference type="Pfam" id="PF24251">
    <property type="entry name" value="DUF7453"/>
    <property type="match status" value="2"/>
</dbReference>
<organism evidence="2 3">
    <name type="scientific">Iningainema tapete BLCC-T55</name>
    <dbReference type="NCBI Taxonomy" id="2748662"/>
    <lineage>
        <taxon>Bacteria</taxon>
        <taxon>Bacillati</taxon>
        <taxon>Cyanobacteriota</taxon>
        <taxon>Cyanophyceae</taxon>
        <taxon>Nostocales</taxon>
        <taxon>Scytonemataceae</taxon>
        <taxon>Iningainema tapete</taxon>
    </lineage>
</organism>
<keyword evidence="3" id="KW-1185">Reference proteome</keyword>
<proteinExistence type="predicted"/>
<dbReference type="AlphaFoldDB" id="A0A8J7BZ46"/>
<evidence type="ECO:0000313" key="3">
    <source>
        <dbReference type="Proteomes" id="UP000629098"/>
    </source>
</evidence>
<dbReference type="Proteomes" id="UP000629098">
    <property type="component" value="Unassembled WGS sequence"/>
</dbReference>
<feature type="region of interest" description="Disordered" evidence="1">
    <location>
        <begin position="1"/>
        <end position="27"/>
    </location>
</feature>
<dbReference type="RefSeq" id="WP_190835942.1">
    <property type="nucleotide sequence ID" value="NZ_CAWPPI010000099.1"/>
</dbReference>
<name>A0A8J7BZ46_9CYAN</name>
<accession>A0A8J7BZ46</accession>